<comment type="caution">
    <text evidence="6">The sequence shown here is derived from an EMBL/GenBank/DDBJ whole genome shotgun (WGS) entry which is preliminary data.</text>
</comment>
<dbReference type="GO" id="GO:0005737">
    <property type="term" value="C:cytoplasm"/>
    <property type="evidence" value="ECO:0007669"/>
    <property type="project" value="UniProtKB-SubCell"/>
</dbReference>
<feature type="domain" description="Essential protein Yae1 N-terminal" evidence="5">
    <location>
        <begin position="125"/>
        <end position="162"/>
    </location>
</feature>
<dbReference type="Pfam" id="PF09811">
    <property type="entry name" value="Yae1_N"/>
    <property type="match status" value="1"/>
</dbReference>
<dbReference type="EMBL" id="JAVXUO010002105">
    <property type="protein sequence ID" value="KAK2976193.1"/>
    <property type="molecule type" value="Genomic_DNA"/>
</dbReference>
<evidence type="ECO:0000256" key="2">
    <source>
        <dbReference type="ARBA" id="ARBA00004496"/>
    </source>
</evidence>
<keyword evidence="3" id="KW-0963">Cytoplasm</keyword>
<accession>A0AA88QZC0</accession>
<dbReference type="AlphaFoldDB" id="A0AA88QZC0"/>
<evidence type="ECO:0000256" key="4">
    <source>
        <dbReference type="ARBA" id="ARBA00023242"/>
    </source>
</evidence>
<evidence type="ECO:0000256" key="3">
    <source>
        <dbReference type="ARBA" id="ARBA00022490"/>
    </source>
</evidence>
<evidence type="ECO:0000259" key="5">
    <source>
        <dbReference type="Pfam" id="PF09811"/>
    </source>
</evidence>
<protein>
    <recommendedName>
        <fullName evidence="5">Essential protein Yae1 N-terminal domain-containing protein</fullName>
    </recommendedName>
</protein>
<dbReference type="GO" id="GO:0005634">
    <property type="term" value="C:nucleus"/>
    <property type="evidence" value="ECO:0007669"/>
    <property type="project" value="UniProtKB-SubCell"/>
</dbReference>
<dbReference type="PANTHER" id="PTHR18829">
    <property type="entry name" value="PROTEIN YAE1 HOMOLOG"/>
    <property type="match status" value="1"/>
</dbReference>
<gene>
    <name evidence="6" type="ORF">RJ640_027484</name>
</gene>
<keyword evidence="7" id="KW-1185">Reference proteome</keyword>
<evidence type="ECO:0000313" key="7">
    <source>
        <dbReference type="Proteomes" id="UP001187471"/>
    </source>
</evidence>
<dbReference type="Proteomes" id="UP001187471">
    <property type="component" value="Unassembled WGS sequence"/>
</dbReference>
<name>A0AA88QZC0_9ASTE</name>
<dbReference type="PANTHER" id="PTHR18829:SF0">
    <property type="entry name" value="PROTEIN YAE1 HOMOLOG"/>
    <property type="match status" value="1"/>
</dbReference>
<evidence type="ECO:0000256" key="1">
    <source>
        <dbReference type="ARBA" id="ARBA00004123"/>
    </source>
</evidence>
<organism evidence="6 7">
    <name type="scientific">Escallonia rubra</name>
    <dbReference type="NCBI Taxonomy" id="112253"/>
    <lineage>
        <taxon>Eukaryota</taxon>
        <taxon>Viridiplantae</taxon>
        <taxon>Streptophyta</taxon>
        <taxon>Embryophyta</taxon>
        <taxon>Tracheophyta</taxon>
        <taxon>Spermatophyta</taxon>
        <taxon>Magnoliopsida</taxon>
        <taxon>eudicotyledons</taxon>
        <taxon>Gunneridae</taxon>
        <taxon>Pentapetalae</taxon>
        <taxon>asterids</taxon>
        <taxon>campanulids</taxon>
        <taxon>Escalloniales</taxon>
        <taxon>Escalloniaceae</taxon>
        <taxon>Escallonia</taxon>
    </lineage>
</organism>
<keyword evidence="4" id="KW-0539">Nucleus</keyword>
<evidence type="ECO:0000313" key="6">
    <source>
        <dbReference type="EMBL" id="KAK2976193.1"/>
    </source>
</evidence>
<comment type="subcellular location">
    <subcellularLocation>
        <location evidence="2">Cytoplasm</location>
    </subcellularLocation>
    <subcellularLocation>
        <location evidence="1">Nucleus</location>
    </subcellularLocation>
</comment>
<proteinExistence type="predicted"/>
<reference evidence="6" key="1">
    <citation type="submission" date="2022-12" db="EMBL/GenBank/DDBJ databases">
        <title>Draft genome assemblies for two species of Escallonia (Escalloniales).</title>
        <authorList>
            <person name="Chanderbali A."/>
            <person name="Dervinis C."/>
            <person name="Anghel I."/>
            <person name="Soltis D."/>
            <person name="Soltis P."/>
            <person name="Zapata F."/>
        </authorList>
    </citation>
    <scope>NUCLEOTIDE SEQUENCE</scope>
    <source>
        <strain evidence="6">UCBG92.1500</strain>
        <tissue evidence="6">Leaf</tissue>
    </source>
</reference>
<dbReference type="InterPro" id="IPR038881">
    <property type="entry name" value="Yae1-like"/>
</dbReference>
<dbReference type="InterPro" id="IPR019191">
    <property type="entry name" value="Essential_protein_Yae1_N"/>
</dbReference>
<sequence>MVDNLGACVVWGYSCLASPGDENEMLLSHWYPFGSSQKMGYGSYLFAMEGSFADELYAESLKLSNADFSTPLAAGSKPLDSLDGDSGELWHEDGSSWDGSVAELNNTSELDREWQRRRNQFHTIGYRDGLMAGKEASAQEGFNIGFKESVFAGFNWGLVRGVTSALACLPDGLRERLVETQESRDSYSQLYENVHSLSTTDALKLFHDDLTNKLVNTNDNAEVISSIADPHDESSDGSPLENYFAKLQLLMLQSPGIKMHLKVEPSYESNAINTTVSKASTSNATFLFRAGASLVTARRSAKSIIHSSAFFLSSIISCLRSTRSASGSGSTGRSMMFRSSPTPFVRFRGRIAQEGDMELQVRPVENLYTPPL</sequence>